<sequence>MADDDKQIKTCPFCKETIKVGAVKCKHCGSGLKSSGPSHGGECPYCKEDVHPEAIKCKHCGSMIGASQKPESGCGCKTNGCGPEMRAMRRAALGGMGGGFGVNDTNCDEQRADCYVSCGLKYPNDPVMEIFCMDSCDAVYNMCRRGFGSGFRF</sequence>
<organism evidence="2 3">
    <name type="scientific">Hyphococcus aureus</name>
    <dbReference type="NCBI Taxonomy" id="2666033"/>
    <lineage>
        <taxon>Bacteria</taxon>
        <taxon>Pseudomonadati</taxon>
        <taxon>Pseudomonadota</taxon>
        <taxon>Alphaproteobacteria</taxon>
        <taxon>Parvularculales</taxon>
        <taxon>Parvularculaceae</taxon>
        <taxon>Hyphococcus</taxon>
    </lineage>
</organism>
<keyword evidence="3" id="KW-1185">Reference proteome</keyword>
<dbReference type="Pfam" id="PF12773">
    <property type="entry name" value="DZR"/>
    <property type="match status" value="1"/>
</dbReference>
<dbReference type="Proteomes" id="UP001596116">
    <property type="component" value="Unassembled WGS sequence"/>
</dbReference>
<evidence type="ECO:0000313" key="2">
    <source>
        <dbReference type="EMBL" id="MFC6034957.1"/>
    </source>
</evidence>
<proteinExistence type="predicted"/>
<gene>
    <name evidence="2" type="ORF">ACFMB1_05340</name>
</gene>
<protein>
    <submittedName>
        <fullName evidence="2">Zinc ribbon domain-containing protein</fullName>
    </submittedName>
</protein>
<comment type="caution">
    <text evidence="2">The sequence shown here is derived from an EMBL/GenBank/DDBJ whole genome shotgun (WGS) entry which is preliminary data.</text>
</comment>
<feature type="domain" description="DZANK-type" evidence="1">
    <location>
        <begin position="11"/>
        <end position="61"/>
    </location>
</feature>
<reference evidence="2 3" key="1">
    <citation type="submission" date="2024-09" db="EMBL/GenBank/DDBJ databases">
        <authorList>
            <person name="Zhang Z.-H."/>
        </authorList>
    </citation>
    <scope>NUCLEOTIDE SEQUENCE [LARGE SCALE GENOMIC DNA]</scope>
    <source>
        <strain evidence="2 3">HHTR114</strain>
    </source>
</reference>
<accession>A0ABW1KY49</accession>
<dbReference type="EMBL" id="JBHPON010000001">
    <property type="protein sequence ID" value="MFC6034957.1"/>
    <property type="molecule type" value="Genomic_DNA"/>
</dbReference>
<evidence type="ECO:0000313" key="3">
    <source>
        <dbReference type="Proteomes" id="UP001596116"/>
    </source>
</evidence>
<name>A0ABW1KY49_9PROT</name>
<evidence type="ECO:0000259" key="1">
    <source>
        <dbReference type="Pfam" id="PF12773"/>
    </source>
</evidence>
<dbReference type="InterPro" id="IPR025874">
    <property type="entry name" value="DZR"/>
</dbReference>
<dbReference type="RefSeq" id="WP_379879709.1">
    <property type="nucleotide sequence ID" value="NZ_JBHPON010000001.1"/>
</dbReference>